<sequence>MPWVSFRHSIELGGLASPSPTLVAIELGKEIPVSTFALESLRSLKKMPFPMTFENVIFPPNGVYKLPEMPREPVYDESKGEIRYKSAKRMIDVRGVEEIHTELIHNQYGLAVKSGGFIRFEDFDYVRNILNKKLLDRQFAIWRVPAPWLPRTRKGHGKRLGGGKGNIKEYVTPVRKNRIILELGGHIIEPEAVGYLFPLCLKFPFPVEIVSAELLAIRRQKAKLIEDLNENKFNWDLLIKYNMQDCRSWLSSYDIAWRGQHRYVMCHIACALSIAENIFLLLLTSVSSSENYVMHKVSFVGFTICSLIYMIAASTLFHYSGRRRTSSLGELSFQYKVLMCFSSFLSVLTAVYFFYRHNAYCEPGIYSFFAISEYAFILSNIFFHSTSDSYSCLDCNTSFTRITYNSHLKCVTEEVKYGGINHVPVAKKGEIKQNLWVEQVQKAIKNVKNSELKQLLEKILSFHNIPRKEIKFVNFLQNSFRIKDKELCLEAWKCINEQMNHLKCSNGFQEKVVDCEKKNGIEPDQDNLEVSNDPSKSKFKWKKAIKRTLKNAENHQIKLKKLRKSVISEYRQLTENIEDEKILQKIFHEKLNSLNVMIEGKMVCLRTNS</sequence>
<dbReference type="InterPro" id="IPR016180">
    <property type="entry name" value="Ribosomal_uL16_dom"/>
</dbReference>
<keyword evidence="8" id="KW-0472">Membrane</keyword>
<feature type="transmembrane region" description="Helical" evidence="8">
    <location>
        <begin position="263"/>
        <end position="285"/>
    </location>
</feature>
<dbReference type="WBParaSite" id="DME_0000398101-mRNA-1">
    <property type="protein sequence ID" value="DME_0000398101-mRNA-1"/>
    <property type="gene ID" value="DME_0000398101"/>
</dbReference>
<comment type="similarity">
    <text evidence="2">Belongs to the universal ribosomal protein uL16 family.</text>
</comment>
<dbReference type="Pfam" id="PF10277">
    <property type="entry name" value="Frag1"/>
    <property type="match status" value="1"/>
</dbReference>
<keyword evidence="4" id="KW-0539">Nucleus</keyword>
<dbReference type="InterPro" id="IPR047873">
    <property type="entry name" value="Ribosomal_uL16"/>
</dbReference>
<dbReference type="InterPro" id="IPR019402">
    <property type="entry name" value="CWH43_N"/>
</dbReference>
<evidence type="ECO:0000256" key="8">
    <source>
        <dbReference type="SAM" id="Phobius"/>
    </source>
</evidence>
<name>A0A158Q443_DRAME</name>
<dbReference type="Proteomes" id="UP000274756">
    <property type="component" value="Unassembled WGS sequence"/>
</dbReference>
<dbReference type="FunFam" id="1.10.10.2100:FF:000002">
    <property type="entry name" value="cell growth-regulating nucleolar protein-like"/>
    <property type="match status" value="1"/>
</dbReference>
<keyword evidence="8" id="KW-0812">Transmembrane</keyword>
<dbReference type="InterPro" id="IPR036236">
    <property type="entry name" value="Znf_C2H2_sf"/>
</dbReference>
<dbReference type="SUPFAM" id="SSF54686">
    <property type="entry name" value="Ribosomal protein L16p/L10e"/>
    <property type="match status" value="1"/>
</dbReference>
<evidence type="ECO:0000259" key="11">
    <source>
        <dbReference type="Pfam" id="PF25879"/>
    </source>
</evidence>
<evidence type="ECO:0000259" key="9">
    <source>
        <dbReference type="Pfam" id="PF08790"/>
    </source>
</evidence>
<accession>A0A158Q443</accession>
<protein>
    <recommendedName>
        <fullName evidence="6">Large ribosomal subunit protein uL16m</fullName>
    </recommendedName>
    <alternativeName>
        <fullName evidence="7">39S ribosomal protein L16, mitochondrial</fullName>
    </alternativeName>
</protein>
<evidence type="ECO:0000256" key="4">
    <source>
        <dbReference type="ARBA" id="ARBA00023242"/>
    </source>
</evidence>
<organism evidence="13 15">
    <name type="scientific">Dracunculus medinensis</name>
    <name type="common">Guinea worm</name>
    <dbReference type="NCBI Taxonomy" id="318479"/>
    <lineage>
        <taxon>Eukaryota</taxon>
        <taxon>Metazoa</taxon>
        <taxon>Ecdysozoa</taxon>
        <taxon>Nematoda</taxon>
        <taxon>Chromadorea</taxon>
        <taxon>Rhabditida</taxon>
        <taxon>Spirurina</taxon>
        <taxon>Dracunculoidea</taxon>
        <taxon>Dracunculidae</taxon>
        <taxon>Dracunculus</taxon>
    </lineage>
</organism>
<feature type="transmembrane region" description="Helical" evidence="8">
    <location>
        <begin position="337"/>
        <end position="355"/>
    </location>
</feature>
<evidence type="ECO:0000259" key="10">
    <source>
        <dbReference type="Pfam" id="PF10277"/>
    </source>
</evidence>
<dbReference type="CDD" id="cd01433">
    <property type="entry name" value="Ribosomal_L16_L10e"/>
    <property type="match status" value="1"/>
</dbReference>
<dbReference type="SUPFAM" id="SSF57667">
    <property type="entry name" value="beta-beta-alpha zinc fingers"/>
    <property type="match status" value="1"/>
</dbReference>
<dbReference type="Gene3D" id="1.10.10.2100">
    <property type="match status" value="1"/>
</dbReference>
<reference evidence="15" key="1">
    <citation type="submission" date="2016-04" db="UniProtKB">
        <authorList>
            <consortium name="WormBaseParasite"/>
        </authorList>
    </citation>
    <scope>IDENTIFICATION</scope>
</reference>
<dbReference type="Pfam" id="PF00252">
    <property type="entry name" value="Ribosomal_L16"/>
    <property type="match status" value="1"/>
</dbReference>
<dbReference type="InterPro" id="IPR000114">
    <property type="entry name" value="Ribosomal_uL16_bact-type"/>
</dbReference>
<keyword evidence="5" id="KW-0687">Ribonucleoprotein</keyword>
<evidence type="ECO:0000256" key="5">
    <source>
        <dbReference type="ARBA" id="ARBA00023274"/>
    </source>
</evidence>
<keyword evidence="8" id="KW-1133">Transmembrane helix</keyword>
<evidence type="ECO:0000313" key="13">
    <source>
        <dbReference type="Proteomes" id="UP000038040"/>
    </source>
</evidence>
<dbReference type="GO" id="GO:0003735">
    <property type="term" value="F:structural constituent of ribosome"/>
    <property type="evidence" value="ECO:0007669"/>
    <property type="project" value="InterPro"/>
</dbReference>
<evidence type="ECO:0000256" key="3">
    <source>
        <dbReference type="ARBA" id="ARBA00022980"/>
    </source>
</evidence>
<dbReference type="GO" id="GO:0032543">
    <property type="term" value="P:mitochondrial translation"/>
    <property type="evidence" value="ECO:0007669"/>
    <property type="project" value="TreeGrafter"/>
</dbReference>
<comment type="subcellular location">
    <subcellularLocation>
        <location evidence="1">Nucleus</location>
    </subcellularLocation>
</comment>
<dbReference type="Pfam" id="PF08790">
    <property type="entry name" value="zf-LYAR"/>
    <property type="match status" value="1"/>
</dbReference>
<dbReference type="AlphaFoldDB" id="A0A158Q443"/>
<dbReference type="OrthoDB" id="68581at2759"/>
<evidence type="ECO:0000256" key="7">
    <source>
        <dbReference type="ARBA" id="ARBA00035440"/>
    </source>
</evidence>
<dbReference type="PANTHER" id="PTHR12220:SF13">
    <property type="entry name" value="LARGE RIBOSOMAL SUBUNIT PROTEIN UL16M"/>
    <property type="match status" value="1"/>
</dbReference>
<feature type="domain" description="Zinc finger C2H2 LYAR-type" evidence="9">
    <location>
        <begin position="390"/>
        <end position="417"/>
    </location>
</feature>
<dbReference type="InterPro" id="IPR014898">
    <property type="entry name" value="Znf_C2H2_LYAR"/>
</dbReference>
<proteinExistence type="inferred from homology"/>
<evidence type="ECO:0000256" key="6">
    <source>
        <dbReference type="ARBA" id="ARBA00035302"/>
    </source>
</evidence>
<dbReference type="Proteomes" id="UP000038040">
    <property type="component" value="Unplaced"/>
</dbReference>
<feature type="transmembrane region" description="Helical" evidence="8">
    <location>
        <begin position="297"/>
        <end position="317"/>
    </location>
</feature>
<dbReference type="GO" id="GO:0031981">
    <property type="term" value="C:nuclear lumen"/>
    <property type="evidence" value="ECO:0007669"/>
    <property type="project" value="UniProtKB-ARBA"/>
</dbReference>
<dbReference type="PANTHER" id="PTHR12220">
    <property type="entry name" value="50S/60S RIBOSOMAL PROTEIN L16"/>
    <property type="match status" value="1"/>
</dbReference>
<feature type="domain" description="Cell growth-regulating nucleolar protein-like winged helix" evidence="11">
    <location>
        <begin position="536"/>
        <end position="607"/>
    </location>
</feature>
<dbReference type="GO" id="GO:0019843">
    <property type="term" value="F:rRNA binding"/>
    <property type="evidence" value="ECO:0007669"/>
    <property type="project" value="InterPro"/>
</dbReference>
<evidence type="ECO:0000256" key="1">
    <source>
        <dbReference type="ARBA" id="ARBA00004123"/>
    </source>
</evidence>
<reference evidence="12 14" key="2">
    <citation type="submission" date="2018-11" db="EMBL/GenBank/DDBJ databases">
        <authorList>
            <consortium name="Pathogen Informatics"/>
        </authorList>
    </citation>
    <scope>NUCLEOTIDE SEQUENCE [LARGE SCALE GENOMIC DNA]</scope>
</reference>
<dbReference type="Pfam" id="PF25879">
    <property type="entry name" value="WHD_LYAR"/>
    <property type="match status" value="1"/>
</dbReference>
<dbReference type="InterPro" id="IPR058719">
    <property type="entry name" value="WHD_LYAR"/>
</dbReference>
<keyword evidence="3" id="KW-0689">Ribosomal protein</keyword>
<gene>
    <name evidence="12" type="ORF">DME_LOCUS7986</name>
</gene>
<dbReference type="STRING" id="318479.A0A158Q443"/>
<dbReference type="EMBL" id="UYYG01001164">
    <property type="protein sequence ID" value="VDN58013.1"/>
    <property type="molecule type" value="Genomic_DNA"/>
</dbReference>
<dbReference type="GO" id="GO:0005762">
    <property type="term" value="C:mitochondrial large ribosomal subunit"/>
    <property type="evidence" value="ECO:0007669"/>
    <property type="project" value="TreeGrafter"/>
</dbReference>
<keyword evidence="14" id="KW-1185">Reference proteome</keyword>
<evidence type="ECO:0000313" key="12">
    <source>
        <dbReference type="EMBL" id="VDN58013.1"/>
    </source>
</evidence>
<feature type="domain" description="CWH43-like N-terminal" evidence="10">
    <location>
        <begin position="260"/>
        <end position="386"/>
    </location>
</feature>
<evidence type="ECO:0000313" key="14">
    <source>
        <dbReference type="Proteomes" id="UP000274756"/>
    </source>
</evidence>
<evidence type="ECO:0000313" key="15">
    <source>
        <dbReference type="WBParaSite" id="DME_0000398101-mRNA-1"/>
    </source>
</evidence>
<dbReference type="InterPro" id="IPR036920">
    <property type="entry name" value="Ribosomal_uL16_sf"/>
</dbReference>
<evidence type="ECO:0000256" key="2">
    <source>
        <dbReference type="ARBA" id="ARBA00008931"/>
    </source>
</evidence>
<dbReference type="Gene3D" id="3.90.1170.10">
    <property type="entry name" value="Ribosomal protein L10e/L16"/>
    <property type="match status" value="1"/>
</dbReference>